<evidence type="ECO:0000313" key="1">
    <source>
        <dbReference type="EMBL" id="KAL0066475.1"/>
    </source>
</evidence>
<keyword evidence="2" id="KW-1185">Reference proteome</keyword>
<dbReference type="EMBL" id="JBBXMP010000035">
    <property type="protein sequence ID" value="KAL0066475.1"/>
    <property type="molecule type" value="Genomic_DNA"/>
</dbReference>
<accession>A0ABR2ZYQ7</accession>
<reference evidence="1 2" key="1">
    <citation type="submission" date="2024-05" db="EMBL/GenBank/DDBJ databases">
        <title>A draft genome resource for the thread blight pathogen Marasmius tenuissimus strain MS-2.</title>
        <authorList>
            <person name="Yulfo-Soto G.E."/>
            <person name="Baruah I.K."/>
            <person name="Amoako-Attah I."/>
            <person name="Bukari Y."/>
            <person name="Meinhardt L.W."/>
            <person name="Bailey B.A."/>
            <person name="Cohen S.P."/>
        </authorList>
    </citation>
    <scope>NUCLEOTIDE SEQUENCE [LARGE SCALE GENOMIC DNA]</scope>
    <source>
        <strain evidence="1 2">MS-2</strain>
    </source>
</reference>
<comment type="caution">
    <text evidence="1">The sequence shown here is derived from an EMBL/GenBank/DDBJ whole genome shotgun (WGS) entry which is preliminary data.</text>
</comment>
<protein>
    <recommendedName>
        <fullName evidence="3">AAA-ATPase-like domain-containing protein</fullName>
    </recommendedName>
</protein>
<organism evidence="1 2">
    <name type="scientific">Marasmius tenuissimus</name>
    <dbReference type="NCBI Taxonomy" id="585030"/>
    <lineage>
        <taxon>Eukaryota</taxon>
        <taxon>Fungi</taxon>
        <taxon>Dikarya</taxon>
        <taxon>Basidiomycota</taxon>
        <taxon>Agaricomycotina</taxon>
        <taxon>Agaricomycetes</taxon>
        <taxon>Agaricomycetidae</taxon>
        <taxon>Agaricales</taxon>
        <taxon>Marasmiineae</taxon>
        <taxon>Marasmiaceae</taxon>
        <taxon>Marasmius</taxon>
    </lineage>
</organism>
<sequence length="266" mass="30748">MLTYHFDIRHKNDYTYNFCRTKAYYRDCRRNDHLVLNIKLGDLDVKSPDFNLNTELNRALKNFVELYASLLEGGGWNDLVDPDACKTLANIITLALPFEYKFAVFIDDYDHPYWATSAIAAELPEKRDEVVATLSHFFDALTYWTNDRDGVSMIFLAGTQQILTMVSQETWSITHDIVRKEDTDKLVGFCEEDVRQIADALDWSFPNLKMKELAEEFLSSEVAMKQLQGGAFWYKYSCRSVLGFFHQRPAEKVKEPAEIGLPHVSL</sequence>
<evidence type="ECO:0008006" key="3">
    <source>
        <dbReference type="Google" id="ProtNLM"/>
    </source>
</evidence>
<dbReference type="Proteomes" id="UP001437256">
    <property type="component" value="Unassembled WGS sequence"/>
</dbReference>
<gene>
    <name evidence="1" type="ORF">AAF712_006518</name>
</gene>
<name>A0ABR2ZYQ7_9AGAR</name>
<proteinExistence type="predicted"/>
<evidence type="ECO:0000313" key="2">
    <source>
        <dbReference type="Proteomes" id="UP001437256"/>
    </source>
</evidence>